<comment type="similarity">
    <text evidence="1">Belongs to the LysR transcriptional regulatory family.</text>
</comment>
<keyword evidence="3" id="KW-0238">DNA-binding</keyword>
<dbReference type="PANTHER" id="PTHR30346:SF29">
    <property type="entry name" value="LYSR SUBSTRATE-BINDING"/>
    <property type="match status" value="1"/>
</dbReference>
<keyword evidence="2" id="KW-0805">Transcription regulation</keyword>
<evidence type="ECO:0000259" key="5">
    <source>
        <dbReference type="PROSITE" id="PS50931"/>
    </source>
</evidence>
<dbReference type="AlphaFoldDB" id="A0A964V0Y3"/>
<feature type="domain" description="HTH lysR-type" evidence="5">
    <location>
        <begin position="1"/>
        <end position="58"/>
    </location>
</feature>
<gene>
    <name evidence="6" type="ORF">GUY60_35090</name>
</gene>
<dbReference type="EMBL" id="JAAAHS010000522">
    <property type="protein sequence ID" value="NBE56567.1"/>
    <property type="molecule type" value="Genomic_DNA"/>
</dbReference>
<dbReference type="Pfam" id="PF03466">
    <property type="entry name" value="LysR_substrate"/>
    <property type="match status" value="1"/>
</dbReference>
<dbReference type="PRINTS" id="PR00039">
    <property type="entry name" value="HTHLYSR"/>
</dbReference>
<dbReference type="FunFam" id="1.10.10.10:FF:000001">
    <property type="entry name" value="LysR family transcriptional regulator"/>
    <property type="match status" value="1"/>
</dbReference>
<dbReference type="RefSeq" id="WP_161705371.1">
    <property type="nucleotide sequence ID" value="NZ_JAAAHS010000522.1"/>
</dbReference>
<dbReference type="Proteomes" id="UP000598297">
    <property type="component" value="Unassembled WGS sequence"/>
</dbReference>
<dbReference type="InterPro" id="IPR000847">
    <property type="entry name" value="LysR_HTH_N"/>
</dbReference>
<dbReference type="GO" id="GO:0003700">
    <property type="term" value="F:DNA-binding transcription factor activity"/>
    <property type="evidence" value="ECO:0007669"/>
    <property type="project" value="InterPro"/>
</dbReference>
<proteinExistence type="inferred from homology"/>
<accession>A0A964V0Y3</accession>
<dbReference type="OrthoDB" id="3181812at2"/>
<evidence type="ECO:0000256" key="3">
    <source>
        <dbReference type="ARBA" id="ARBA00023125"/>
    </source>
</evidence>
<protein>
    <submittedName>
        <fullName evidence="6">LysR family transcriptional regulator</fullName>
    </submittedName>
</protein>
<dbReference type="Gene3D" id="3.40.190.290">
    <property type="match status" value="1"/>
</dbReference>
<reference evidence="6" key="1">
    <citation type="submission" date="2020-01" db="EMBL/GenBank/DDBJ databases">
        <title>Whole-genome analyses of novel actinobacteria.</title>
        <authorList>
            <person name="Sahin N."/>
        </authorList>
    </citation>
    <scope>NUCLEOTIDE SEQUENCE</scope>
    <source>
        <strain evidence="6">YC537</strain>
    </source>
</reference>
<keyword evidence="7" id="KW-1185">Reference proteome</keyword>
<dbReference type="GO" id="GO:0032993">
    <property type="term" value="C:protein-DNA complex"/>
    <property type="evidence" value="ECO:0007669"/>
    <property type="project" value="TreeGrafter"/>
</dbReference>
<comment type="caution">
    <text evidence="6">The sequence shown here is derived from an EMBL/GenBank/DDBJ whole genome shotgun (WGS) entry which is preliminary data.</text>
</comment>
<sequence>MELRQLRYFVTVVEEANFTRAAARLHLAQPGVSAQIRQLERELGHPLLDRSGRTVALTEVGAAVLPYARAALAAVDGLRDTVDEYAGLLRGHVAIGLVSGAAAHELDVAAVLADFHDAHPGVGIALTEDTSERMLAALRHGELDIAVIGLTGAALGPGIAHEVLVDVPLVAAVAPDDPLLASDDPLLVATGRAGVPLTALRDRPLISLPRGTGIRGVLDGACAAAGFTPRIAFEAAAPELLGRLAARGLGAAVVPALTADEAAQLGLRTVPFTDSALRGRVALAWRTDGPSGPAARELLRRLRLATADRASGT</sequence>
<evidence type="ECO:0000313" key="7">
    <source>
        <dbReference type="Proteomes" id="UP000598297"/>
    </source>
</evidence>
<dbReference type="PANTHER" id="PTHR30346">
    <property type="entry name" value="TRANSCRIPTIONAL DUAL REGULATOR HCAR-RELATED"/>
    <property type="match status" value="1"/>
</dbReference>
<dbReference type="Pfam" id="PF00126">
    <property type="entry name" value="HTH_1"/>
    <property type="match status" value="1"/>
</dbReference>
<evidence type="ECO:0000313" key="6">
    <source>
        <dbReference type="EMBL" id="NBE56567.1"/>
    </source>
</evidence>
<dbReference type="GO" id="GO:0003677">
    <property type="term" value="F:DNA binding"/>
    <property type="evidence" value="ECO:0007669"/>
    <property type="project" value="UniProtKB-KW"/>
</dbReference>
<dbReference type="InterPro" id="IPR036390">
    <property type="entry name" value="WH_DNA-bd_sf"/>
</dbReference>
<organism evidence="6 7">
    <name type="scientific">Streptomyces boluensis</name>
    <dbReference type="NCBI Taxonomy" id="1775135"/>
    <lineage>
        <taxon>Bacteria</taxon>
        <taxon>Bacillati</taxon>
        <taxon>Actinomycetota</taxon>
        <taxon>Actinomycetes</taxon>
        <taxon>Kitasatosporales</taxon>
        <taxon>Streptomycetaceae</taxon>
        <taxon>Streptomyces</taxon>
    </lineage>
</organism>
<dbReference type="Gene3D" id="1.10.10.10">
    <property type="entry name" value="Winged helix-like DNA-binding domain superfamily/Winged helix DNA-binding domain"/>
    <property type="match status" value="1"/>
</dbReference>
<evidence type="ECO:0000256" key="1">
    <source>
        <dbReference type="ARBA" id="ARBA00009437"/>
    </source>
</evidence>
<dbReference type="SUPFAM" id="SSF46785">
    <property type="entry name" value="Winged helix' DNA-binding domain"/>
    <property type="match status" value="1"/>
</dbReference>
<keyword evidence="4" id="KW-0804">Transcription</keyword>
<dbReference type="PROSITE" id="PS50931">
    <property type="entry name" value="HTH_LYSR"/>
    <property type="match status" value="1"/>
</dbReference>
<dbReference type="SUPFAM" id="SSF53850">
    <property type="entry name" value="Periplasmic binding protein-like II"/>
    <property type="match status" value="1"/>
</dbReference>
<dbReference type="InterPro" id="IPR036388">
    <property type="entry name" value="WH-like_DNA-bd_sf"/>
</dbReference>
<evidence type="ECO:0000256" key="4">
    <source>
        <dbReference type="ARBA" id="ARBA00023163"/>
    </source>
</evidence>
<evidence type="ECO:0000256" key="2">
    <source>
        <dbReference type="ARBA" id="ARBA00023015"/>
    </source>
</evidence>
<dbReference type="InterPro" id="IPR005119">
    <property type="entry name" value="LysR_subst-bd"/>
</dbReference>
<name>A0A964V0Y3_9ACTN</name>